<reference evidence="2" key="1">
    <citation type="submission" date="2016-07" db="EMBL/GenBank/DDBJ databases">
        <title>De novo transcriptome assembly of four accessions of the metal hyperaccumulator plant Noccaea caerulescens.</title>
        <authorList>
            <person name="Blande D."/>
            <person name="Halimaa P."/>
            <person name="Tervahauta A.I."/>
            <person name="Aarts M.G."/>
            <person name="Karenlampi S.O."/>
        </authorList>
    </citation>
    <scope>NUCLEOTIDE SEQUENCE</scope>
</reference>
<dbReference type="AlphaFoldDB" id="A0A1J3DYG0"/>
<sequence>MLSTATTFRYKVIERRKVKLEAKQNLPVMVPWTSVPFFPVTTCFRSPGGRSGGYQRRRMRRRQARQINAERLKRWRMNRVQQINACKLVKALRRVRQRSNEAARRERYARRQIECSPHQNSVRIMISKQSEKEKRQRGRDKELSLLL</sequence>
<protein>
    <submittedName>
        <fullName evidence="2">Uncharacterized protein</fullName>
    </submittedName>
</protein>
<proteinExistence type="predicted"/>
<name>A0A1J3DYG0_NOCCA</name>
<feature type="compositionally biased region" description="Basic and acidic residues" evidence="1">
    <location>
        <begin position="129"/>
        <end position="147"/>
    </location>
</feature>
<gene>
    <name evidence="2" type="ORF">GA_TR3714_c1_g1_i1_g.13085</name>
</gene>
<feature type="region of interest" description="Disordered" evidence="1">
    <location>
        <begin position="128"/>
        <end position="147"/>
    </location>
</feature>
<dbReference type="EMBL" id="GEVI01007374">
    <property type="protein sequence ID" value="JAU24946.1"/>
    <property type="molecule type" value="Transcribed_RNA"/>
</dbReference>
<evidence type="ECO:0000256" key="1">
    <source>
        <dbReference type="SAM" id="MobiDB-lite"/>
    </source>
</evidence>
<evidence type="ECO:0000313" key="2">
    <source>
        <dbReference type="EMBL" id="JAU24946.1"/>
    </source>
</evidence>
<organism evidence="2">
    <name type="scientific">Noccaea caerulescens</name>
    <name type="common">Alpine penny-cress</name>
    <name type="synonym">Thlaspi caerulescens</name>
    <dbReference type="NCBI Taxonomy" id="107243"/>
    <lineage>
        <taxon>Eukaryota</taxon>
        <taxon>Viridiplantae</taxon>
        <taxon>Streptophyta</taxon>
        <taxon>Embryophyta</taxon>
        <taxon>Tracheophyta</taxon>
        <taxon>Spermatophyta</taxon>
        <taxon>Magnoliopsida</taxon>
        <taxon>eudicotyledons</taxon>
        <taxon>Gunneridae</taxon>
        <taxon>Pentapetalae</taxon>
        <taxon>rosids</taxon>
        <taxon>malvids</taxon>
        <taxon>Brassicales</taxon>
        <taxon>Brassicaceae</taxon>
        <taxon>Coluteocarpeae</taxon>
        <taxon>Noccaea</taxon>
    </lineage>
</organism>
<accession>A0A1J3DYG0</accession>